<name>A0A8X6UGY8_NEPPI</name>
<accession>A0A8X6UGY8</accession>
<keyword evidence="3" id="KW-1185">Reference proteome</keyword>
<proteinExistence type="predicted"/>
<protein>
    <submittedName>
        <fullName evidence="2">Uncharacterized protein</fullName>
    </submittedName>
</protein>
<dbReference type="AlphaFoldDB" id="A0A8X6UGY8"/>
<sequence length="195" mass="20929">MLRGAVYGTAVANAAVATLPSSTPIHQPCVQPTSAHVKPSPTSTPGHASMSPVHQPRPPHQPPASQPSSAHGKYTNVQRRPPTIRLSRDVSRTPGCHPDVASTNTHTHTASTHGYRSLPHAEYSGTACGRRAVVASHASQPAATSRCDTRHQRMSVARHGRQRYSGGKRVCSRCPSRCRVSAQIPLSYEGSRQMR</sequence>
<organism evidence="2 3">
    <name type="scientific">Nephila pilipes</name>
    <name type="common">Giant wood spider</name>
    <name type="synonym">Nephila maculata</name>
    <dbReference type="NCBI Taxonomy" id="299642"/>
    <lineage>
        <taxon>Eukaryota</taxon>
        <taxon>Metazoa</taxon>
        <taxon>Ecdysozoa</taxon>
        <taxon>Arthropoda</taxon>
        <taxon>Chelicerata</taxon>
        <taxon>Arachnida</taxon>
        <taxon>Araneae</taxon>
        <taxon>Araneomorphae</taxon>
        <taxon>Entelegynae</taxon>
        <taxon>Araneoidea</taxon>
        <taxon>Nephilidae</taxon>
        <taxon>Nephila</taxon>
    </lineage>
</organism>
<feature type="compositionally biased region" description="Polar residues" evidence="1">
    <location>
        <begin position="22"/>
        <end position="46"/>
    </location>
</feature>
<comment type="caution">
    <text evidence="2">The sequence shown here is derived from an EMBL/GenBank/DDBJ whole genome shotgun (WGS) entry which is preliminary data.</text>
</comment>
<feature type="region of interest" description="Disordered" evidence="1">
    <location>
        <begin position="22"/>
        <end position="115"/>
    </location>
</feature>
<gene>
    <name evidence="2" type="ORF">NPIL_692731</name>
</gene>
<evidence type="ECO:0000256" key="1">
    <source>
        <dbReference type="SAM" id="MobiDB-lite"/>
    </source>
</evidence>
<feature type="compositionally biased region" description="Pro residues" evidence="1">
    <location>
        <begin position="55"/>
        <end position="65"/>
    </location>
</feature>
<evidence type="ECO:0000313" key="2">
    <source>
        <dbReference type="EMBL" id="GFU09098.1"/>
    </source>
</evidence>
<dbReference type="EMBL" id="BMAW01124687">
    <property type="protein sequence ID" value="GFU09098.1"/>
    <property type="molecule type" value="Genomic_DNA"/>
</dbReference>
<reference evidence="2" key="1">
    <citation type="submission" date="2020-08" db="EMBL/GenBank/DDBJ databases">
        <title>Multicomponent nature underlies the extraordinary mechanical properties of spider dragline silk.</title>
        <authorList>
            <person name="Kono N."/>
            <person name="Nakamura H."/>
            <person name="Mori M."/>
            <person name="Yoshida Y."/>
            <person name="Ohtoshi R."/>
            <person name="Malay A.D."/>
            <person name="Moran D.A.P."/>
            <person name="Tomita M."/>
            <person name="Numata K."/>
            <person name="Arakawa K."/>
        </authorList>
    </citation>
    <scope>NUCLEOTIDE SEQUENCE</scope>
</reference>
<dbReference type="Proteomes" id="UP000887013">
    <property type="component" value="Unassembled WGS sequence"/>
</dbReference>
<evidence type="ECO:0000313" key="3">
    <source>
        <dbReference type="Proteomes" id="UP000887013"/>
    </source>
</evidence>
<feature type="compositionally biased region" description="Low complexity" evidence="1">
    <location>
        <begin position="101"/>
        <end position="113"/>
    </location>
</feature>